<organism evidence="2 3">
    <name type="scientific">Zophobas morio</name>
    <dbReference type="NCBI Taxonomy" id="2755281"/>
    <lineage>
        <taxon>Eukaryota</taxon>
        <taxon>Metazoa</taxon>
        <taxon>Ecdysozoa</taxon>
        <taxon>Arthropoda</taxon>
        <taxon>Hexapoda</taxon>
        <taxon>Insecta</taxon>
        <taxon>Pterygota</taxon>
        <taxon>Neoptera</taxon>
        <taxon>Endopterygota</taxon>
        <taxon>Coleoptera</taxon>
        <taxon>Polyphaga</taxon>
        <taxon>Cucujiformia</taxon>
        <taxon>Tenebrionidae</taxon>
        <taxon>Zophobas</taxon>
    </lineage>
</organism>
<feature type="region of interest" description="Disordered" evidence="1">
    <location>
        <begin position="68"/>
        <end position="109"/>
    </location>
</feature>
<feature type="compositionally biased region" description="Basic and acidic residues" evidence="1">
    <location>
        <begin position="307"/>
        <end position="333"/>
    </location>
</feature>
<keyword evidence="3" id="KW-1185">Reference proteome</keyword>
<dbReference type="Proteomes" id="UP001168821">
    <property type="component" value="Unassembled WGS sequence"/>
</dbReference>
<protein>
    <submittedName>
        <fullName evidence="2">Uncharacterized protein</fullName>
    </submittedName>
</protein>
<dbReference type="AlphaFoldDB" id="A0AA38IGK0"/>
<reference evidence="2" key="1">
    <citation type="journal article" date="2023" name="G3 (Bethesda)">
        <title>Whole genome assemblies of Zophobas morio and Tenebrio molitor.</title>
        <authorList>
            <person name="Kaur S."/>
            <person name="Stinson S.A."/>
            <person name="diCenzo G.C."/>
        </authorList>
    </citation>
    <scope>NUCLEOTIDE SEQUENCE</scope>
    <source>
        <strain evidence="2">QUZm001</strain>
    </source>
</reference>
<feature type="region of interest" description="Disordered" evidence="1">
    <location>
        <begin position="840"/>
        <end position="885"/>
    </location>
</feature>
<name>A0AA38IGK0_9CUCU</name>
<proteinExistence type="predicted"/>
<evidence type="ECO:0000313" key="3">
    <source>
        <dbReference type="Proteomes" id="UP001168821"/>
    </source>
</evidence>
<evidence type="ECO:0000313" key="2">
    <source>
        <dbReference type="EMBL" id="KAJ3653519.1"/>
    </source>
</evidence>
<comment type="caution">
    <text evidence="2">The sequence shown here is derived from an EMBL/GenBank/DDBJ whole genome shotgun (WGS) entry which is preliminary data.</text>
</comment>
<accession>A0AA38IGK0</accession>
<sequence length="1094" mass="126139">MLEERTVNPGGCGVAIRWKMVERNMGLWKFRRAGFEVSGCVGGGVVNLWWCSEQERESCINNVKLNPRRGSRPSIDNTTYTKRQPKLQRGSLENVSTDPWGDSQSGTLRRSRSLAITREDVFTNLEYRENGTPRRSQLIPRAKLIERPKEPRYAVVRNLTPPDYSPPRRTTEAVYSSITNLASPKFVIGKEEDSSGGNKDCRVSYDELPGLSLPNYYPDSKYDTDNTDAISLADDLSSYGDNLSKKYSSCDNISAGKWTITEPESIPYDDNIVLSTNRPLYDSIKENHYAKPRTIRGPTPYNSEKQTYYRDNRRSYSSDSSEEKHKEEDHENDNISLEYFETDKNLDEINENITRIVEIEEEKEETKDEEVDETLITNIEVVPPDENDDYKTVVAVEPDPIDETEEEKNKHSHNYLREFLETQKGSKKPLQNFITKKLSNLSRKSTNLIDNRFYSLPDLAVTKSLRKCEKIDRKLRKCDKTTIKKPAESGESRFIVNIGKHFDITANANIPVDFELKIAKVPRKSKKKSKHKPEEQFLEAVRSLKATLSHRLDENHNITKPEIVAVQTKMDECTKEYHEKLGTMRTYWDKMINGKEKEGQPPSEDSPTKCKIVDVQTKVEDVKKKFEPEEKEPEKPSKVQIAKQLFEKKPIEKVEKISPFIKESCNYFENSKNNNYITTNNNQYESLNPNTVEIVSKDDKKHKPIAKSMSITNPEFDHVRYRVVKSDLFQKKIFANCEKESQFDGLMQYLQDYSFQELLRDNNIVIIEPIRTKIQHESGGKKAKTTKNVTPLLHKRSEDPAGLKRHFFYHPIRVNKEMNDDELPNPDTVKQVRLMFEGGLPRSRSSQEFDGGDVKRGAKSADPDKDHCSATDSNSNPSNMSDFGSQENLYDSLMEHCCERQYVSEDVLEKIRECGTTVTYYGGRVVKKQSGQPVLTKAIMEEIKNNEMKSVECNCKKNEKDGYQGVKFKLIKSNSCSSRLELVGTSDLNEAKEKYLNNRRKSLKDVKELENKQVEKNVINESIKKKMEDTQPKIIGEERKMTQWGDVSKEKTYSGINFNNAPKAKIMYDYHNYDTVKTKTKKIDEMEFEPYEVA</sequence>
<feature type="compositionally biased region" description="Basic and acidic residues" evidence="1">
    <location>
        <begin position="852"/>
        <end position="869"/>
    </location>
</feature>
<feature type="compositionally biased region" description="Polar residues" evidence="1">
    <location>
        <begin position="870"/>
        <end position="885"/>
    </location>
</feature>
<gene>
    <name evidence="2" type="ORF">Zmor_012767</name>
</gene>
<dbReference type="EMBL" id="JALNTZ010000004">
    <property type="protein sequence ID" value="KAJ3653519.1"/>
    <property type="molecule type" value="Genomic_DNA"/>
</dbReference>
<evidence type="ECO:0000256" key="1">
    <source>
        <dbReference type="SAM" id="MobiDB-lite"/>
    </source>
</evidence>
<feature type="compositionally biased region" description="Polar residues" evidence="1">
    <location>
        <begin position="91"/>
        <end position="108"/>
    </location>
</feature>
<feature type="region of interest" description="Disordered" evidence="1">
    <location>
        <begin position="289"/>
        <end position="335"/>
    </location>
</feature>